<dbReference type="GO" id="GO:0071949">
    <property type="term" value="F:FAD binding"/>
    <property type="evidence" value="ECO:0007669"/>
    <property type="project" value="TreeGrafter"/>
</dbReference>
<comment type="caution">
    <text evidence="7">The sequence shown here is derived from an EMBL/GenBank/DDBJ whole genome shotgun (WGS) entry which is preliminary data.</text>
</comment>
<dbReference type="InterPro" id="IPR012292">
    <property type="entry name" value="Globin/Proto"/>
</dbReference>
<keyword evidence="4" id="KW-0408">Iron</keyword>
<dbReference type="GO" id="GO:0019825">
    <property type="term" value="F:oxygen binding"/>
    <property type="evidence" value="ECO:0007669"/>
    <property type="project" value="InterPro"/>
</dbReference>
<keyword evidence="1 5" id="KW-0349">Heme</keyword>
<feature type="domain" description="Globin" evidence="6">
    <location>
        <begin position="1"/>
        <end position="134"/>
    </location>
</feature>
<dbReference type="SUPFAM" id="SSF46458">
    <property type="entry name" value="Globin-like"/>
    <property type="match status" value="1"/>
</dbReference>
<evidence type="ECO:0000256" key="1">
    <source>
        <dbReference type="ARBA" id="ARBA00022617"/>
    </source>
</evidence>
<dbReference type="Proteomes" id="UP000625316">
    <property type="component" value="Unassembled WGS sequence"/>
</dbReference>
<proteinExistence type="inferred from homology"/>
<sequence>MTLQVELLEQSFAQIKPQATEFAASFYETLFADVPAVKPMFAHVAMPEQAGKLLKSLVFVVENLRNSEALVGALEGLGARHVKYGTLPEHYPLVGGALLKTFEKFLGADWTPEVKQAWVDAYGVVTEVMLKGADYAAEDVALS</sequence>
<evidence type="ECO:0000256" key="5">
    <source>
        <dbReference type="RuleBase" id="RU000356"/>
    </source>
</evidence>
<evidence type="ECO:0000259" key="6">
    <source>
        <dbReference type="PROSITE" id="PS01033"/>
    </source>
</evidence>
<gene>
    <name evidence="7" type="ORF">IQ266_22435</name>
</gene>
<dbReference type="AlphaFoldDB" id="A0A928VTV9"/>
<evidence type="ECO:0000256" key="3">
    <source>
        <dbReference type="ARBA" id="ARBA00022723"/>
    </source>
</evidence>
<evidence type="ECO:0000256" key="2">
    <source>
        <dbReference type="ARBA" id="ARBA00022621"/>
    </source>
</evidence>
<reference evidence="7" key="1">
    <citation type="submission" date="2020-10" db="EMBL/GenBank/DDBJ databases">
        <authorList>
            <person name="Castelo-Branco R."/>
            <person name="Eusebio N."/>
            <person name="Adriana R."/>
            <person name="Vieira A."/>
            <person name="Brugerolle De Fraissinette N."/>
            <person name="Rezende De Castro R."/>
            <person name="Schneider M.P."/>
            <person name="Vasconcelos V."/>
            <person name="Leao P.N."/>
        </authorList>
    </citation>
    <scope>NUCLEOTIDE SEQUENCE</scope>
    <source>
        <strain evidence="7">LEGE 11480</strain>
    </source>
</reference>
<dbReference type="GO" id="GO:0046872">
    <property type="term" value="F:metal ion binding"/>
    <property type="evidence" value="ECO:0007669"/>
    <property type="project" value="UniProtKB-KW"/>
</dbReference>
<keyword evidence="8" id="KW-1185">Reference proteome</keyword>
<dbReference type="RefSeq" id="WP_264327317.1">
    <property type="nucleotide sequence ID" value="NZ_JADEXQ010000108.1"/>
</dbReference>
<dbReference type="Pfam" id="PF00042">
    <property type="entry name" value="Globin"/>
    <property type="match status" value="1"/>
</dbReference>
<keyword evidence="3" id="KW-0479">Metal-binding</keyword>
<name>A0A928VTV9_9CYAN</name>
<dbReference type="InterPro" id="IPR009050">
    <property type="entry name" value="Globin-like_sf"/>
</dbReference>
<dbReference type="GO" id="GO:0008941">
    <property type="term" value="F:nitric oxide dioxygenase NAD(P)H activity"/>
    <property type="evidence" value="ECO:0007669"/>
    <property type="project" value="TreeGrafter"/>
</dbReference>
<dbReference type="EMBL" id="JADEXQ010000108">
    <property type="protein sequence ID" value="MBE9032500.1"/>
    <property type="molecule type" value="Genomic_DNA"/>
</dbReference>
<evidence type="ECO:0000256" key="4">
    <source>
        <dbReference type="ARBA" id="ARBA00023004"/>
    </source>
</evidence>
<dbReference type="GO" id="GO:0005344">
    <property type="term" value="F:oxygen carrier activity"/>
    <property type="evidence" value="ECO:0007669"/>
    <property type="project" value="UniProtKB-KW"/>
</dbReference>
<dbReference type="PANTHER" id="PTHR43396">
    <property type="entry name" value="FLAVOHEMOPROTEIN"/>
    <property type="match status" value="1"/>
</dbReference>
<dbReference type="GO" id="GO:0046210">
    <property type="term" value="P:nitric oxide catabolic process"/>
    <property type="evidence" value="ECO:0007669"/>
    <property type="project" value="TreeGrafter"/>
</dbReference>
<evidence type="ECO:0000313" key="7">
    <source>
        <dbReference type="EMBL" id="MBE9032500.1"/>
    </source>
</evidence>
<dbReference type="InterPro" id="IPR000971">
    <property type="entry name" value="Globin"/>
</dbReference>
<dbReference type="GO" id="GO:0020037">
    <property type="term" value="F:heme binding"/>
    <property type="evidence" value="ECO:0007669"/>
    <property type="project" value="InterPro"/>
</dbReference>
<dbReference type="GO" id="GO:0071500">
    <property type="term" value="P:cellular response to nitrosative stress"/>
    <property type="evidence" value="ECO:0007669"/>
    <property type="project" value="TreeGrafter"/>
</dbReference>
<comment type="similarity">
    <text evidence="5">Belongs to the globin family.</text>
</comment>
<dbReference type="PANTHER" id="PTHR43396:SF3">
    <property type="entry name" value="FLAVOHEMOPROTEIN"/>
    <property type="match status" value="1"/>
</dbReference>
<keyword evidence="5" id="KW-0813">Transport</keyword>
<protein>
    <submittedName>
        <fullName evidence="7">Flavohemoprotein</fullName>
    </submittedName>
</protein>
<dbReference type="Gene3D" id="1.10.490.10">
    <property type="entry name" value="Globins"/>
    <property type="match status" value="1"/>
</dbReference>
<evidence type="ECO:0000313" key="8">
    <source>
        <dbReference type="Proteomes" id="UP000625316"/>
    </source>
</evidence>
<dbReference type="CDD" id="cd12131">
    <property type="entry name" value="HGbI-like"/>
    <property type="match status" value="1"/>
</dbReference>
<organism evidence="7 8">
    <name type="scientific">Romeriopsis navalis LEGE 11480</name>
    <dbReference type="NCBI Taxonomy" id="2777977"/>
    <lineage>
        <taxon>Bacteria</taxon>
        <taxon>Bacillati</taxon>
        <taxon>Cyanobacteriota</taxon>
        <taxon>Cyanophyceae</taxon>
        <taxon>Leptolyngbyales</taxon>
        <taxon>Leptolyngbyaceae</taxon>
        <taxon>Romeriopsis</taxon>
        <taxon>Romeriopsis navalis</taxon>
    </lineage>
</organism>
<keyword evidence="2 5" id="KW-0561">Oxygen transport</keyword>
<accession>A0A928VTV9</accession>
<dbReference type="PROSITE" id="PS01033">
    <property type="entry name" value="GLOBIN"/>
    <property type="match status" value="1"/>
</dbReference>